<evidence type="ECO:0000256" key="2">
    <source>
        <dbReference type="ARBA" id="ARBA00023015"/>
    </source>
</evidence>
<evidence type="ECO:0000256" key="1">
    <source>
        <dbReference type="ARBA" id="ARBA00009437"/>
    </source>
</evidence>
<keyword evidence="2" id="KW-0805">Transcription regulation</keyword>
<dbReference type="Pfam" id="PF00126">
    <property type="entry name" value="HTH_1"/>
    <property type="match status" value="1"/>
</dbReference>
<protein>
    <submittedName>
        <fullName evidence="6">LysR family transcriptional regulator</fullName>
    </submittedName>
</protein>
<dbReference type="InterPro" id="IPR036388">
    <property type="entry name" value="WH-like_DNA-bd_sf"/>
</dbReference>
<evidence type="ECO:0000313" key="7">
    <source>
        <dbReference type="Proteomes" id="UP000765845"/>
    </source>
</evidence>
<dbReference type="SUPFAM" id="SSF46785">
    <property type="entry name" value="Winged helix' DNA-binding domain"/>
    <property type="match status" value="1"/>
</dbReference>
<evidence type="ECO:0000313" key="6">
    <source>
        <dbReference type="EMBL" id="NKI18561.1"/>
    </source>
</evidence>
<reference evidence="6 7" key="1">
    <citation type="submission" date="2020-04" db="EMBL/GenBank/DDBJ databases">
        <authorList>
            <person name="Yoon J."/>
        </authorList>
    </citation>
    <scope>NUCLEOTIDE SEQUENCE [LARGE SCALE GENOMIC DNA]</scope>
    <source>
        <strain evidence="6 7">KMU-166</strain>
    </source>
</reference>
<gene>
    <name evidence="6" type="ORF">HCU74_14180</name>
</gene>
<dbReference type="PANTHER" id="PTHR30419">
    <property type="entry name" value="HTH-TYPE TRANSCRIPTIONAL REGULATOR YBHD"/>
    <property type="match status" value="1"/>
</dbReference>
<dbReference type="PANTHER" id="PTHR30419:SF30">
    <property type="entry name" value="LYSR FAMILY TRANSCRIPTIONAL REGULATOR"/>
    <property type="match status" value="1"/>
</dbReference>
<dbReference type="EMBL" id="JAAWWK010000005">
    <property type="protein sequence ID" value="NKI18561.1"/>
    <property type="molecule type" value="Genomic_DNA"/>
</dbReference>
<comment type="similarity">
    <text evidence="1">Belongs to the LysR transcriptional regulatory family.</text>
</comment>
<dbReference type="CDD" id="cd08440">
    <property type="entry name" value="PBP2_LTTR_like_4"/>
    <property type="match status" value="1"/>
</dbReference>
<comment type="caution">
    <text evidence="6">The sequence shown here is derived from an EMBL/GenBank/DDBJ whole genome shotgun (WGS) entry which is preliminary data.</text>
</comment>
<feature type="domain" description="HTH lysR-type" evidence="5">
    <location>
        <begin position="3"/>
        <end position="60"/>
    </location>
</feature>
<dbReference type="SUPFAM" id="SSF53850">
    <property type="entry name" value="Periplasmic binding protein-like II"/>
    <property type="match status" value="1"/>
</dbReference>
<evidence type="ECO:0000259" key="5">
    <source>
        <dbReference type="PROSITE" id="PS50931"/>
    </source>
</evidence>
<dbReference type="Gene3D" id="3.40.190.290">
    <property type="match status" value="1"/>
</dbReference>
<sequence>MNITIRQLQAFVAVARSRSFAEACTHMHLSQPALSIAIKNLEEAVGGKLLVRTTRSVVLTPEGEEFYPRAKQLLQDWERSLEDVSDLFALRRGKLNIAAMPTFAGTLLPSILGRFQRRHPNINVTVHDVVAEQVLEMVRGGRVEVGITFDPGEQEDLDFLPLFSDRFVAAFPADHPLLSKKKLHWRDLHHCAFIALQRPSSIREQVSEMMSRYDVTFAPSFEAHQLVVVGRMVAEGLGVSVVPAISAGQLEEMGAVCRTLSPQISRNIGIVSHRRRARSTVSEALYQVIVEWAKPGE</sequence>
<dbReference type="Gene3D" id="1.10.10.10">
    <property type="entry name" value="Winged helix-like DNA-binding domain superfamily/Winged helix DNA-binding domain"/>
    <property type="match status" value="1"/>
</dbReference>
<dbReference type="PROSITE" id="PS50931">
    <property type="entry name" value="HTH_LYSR"/>
    <property type="match status" value="1"/>
</dbReference>
<dbReference type="InterPro" id="IPR050950">
    <property type="entry name" value="HTH-type_LysR_regulators"/>
</dbReference>
<keyword evidence="7" id="KW-1185">Reference proteome</keyword>
<dbReference type="InterPro" id="IPR036390">
    <property type="entry name" value="WH_DNA-bd_sf"/>
</dbReference>
<accession>A0ABX1GHD0</accession>
<keyword evidence="3" id="KW-0238">DNA-binding</keyword>
<proteinExistence type="inferred from homology"/>
<dbReference type="Pfam" id="PF03466">
    <property type="entry name" value="LysR_substrate"/>
    <property type="match status" value="1"/>
</dbReference>
<dbReference type="InterPro" id="IPR000847">
    <property type="entry name" value="LysR_HTH_N"/>
</dbReference>
<evidence type="ECO:0000256" key="3">
    <source>
        <dbReference type="ARBA" id="ARBA00023125"/>
    </source>
</evidence>
<dbReference type="InterPro" id="IPR005119">
    <property type="entry name" value="LysR_subst-bd"/>
</dbReference>
<organism evidence="6 7">
    <name type="scientific">Spongiibacter thalassae</name>
    <dbReference type="NCBI Taxonomy" id="2721624"/>
    <lineage>
        <taxon>Bacteria</taxon>
        <taxon>Pseudomonadati</taxon>
        <taxon>Pseudomonadota</taxon>
        <taxon>Gammaproteobacteria</taxon>
        <taxon>Cellvibrionales</taxon>
        <taxon>Spongiibacteraceae</taxon>
        <taxon>Spongiibacter</taxon>
    </lineage>
</organism>
<name>A0ABX1GHD0_9GAMM</name>
<dbReference type="Proteomes" id="UP000765845">
    <property type="component" value="Unassembled WGS sequence"/>
</dbReference>
<evidence type="ECO:0000256" key="4">
    <source>
        <dbReference type="ARBA" id="ARBA00023163"/>
    </source>
</evidence>
<dbReference type="PRINTS" id="PR00039">
    <property type="entry name" value="HTHLYSR"/>
</dbReference>
<dbReference type="RefSeq" id="WP_168451092.1">
    <property type="nucleotide sequence ID" value="NZ_JAAWWK010000005.1"/>
</dbReference>
<keyword evidence="4" id="KW-0804">Transcription</keyword>